<dbReference type="Proteomes" id="UP001168823">
    <property type="component" value="Unassembled WGS sequence"/>
</dbReference>
<proteinExistence type="predicted"/>
<evidence type="ECO:0000259" key="1">
    <source>
        <dbReference type="Pfam" id="PF12680"/>
    </source>
</evidence>
<dbReference type="EMBL" id="JAUMSQ010000038">
    <property type="protein sequence ID" value="MDO3635705.1"/>
    <property type="molecule type" value="Genomic_DNA"/>
</dbReference>
<comment type="caution">
    <text evidence="2">The sequence shown here is derived from an EMBL/GenBank/DDBJ whole genome shotgun (WGS) entry which is preliminary data.</text>
</comment>
<sequence length="131" mass="14212">MTGTSLAVVSRFGTALNQNRLDEACALLHEDLVVNEAGGLPYSGDYHGPQGFMDLLTAMTEKLELTPGPINRAPLSDDTVVSRFRLRFTARASGRFTEMNLVEIYTVSDGLIIALDVYYKDPSAVTALLAT</sequence>
<dbReference type="SUPFAM" id="SSF54427">
    <property type="entry name" value="NTF2-like"/>
    <property type="match status" value="1"/>
</dbReference>
<keyword evidence="3" id="KW-1185">Reference proteome</keyword>
<evidence type="ECO:0000313" key="3">
    <source>
        <dbReference type="Proteomes" id="UP001168823"/>
    </source>
</evidence>
<name>A0ABT8UD36_9MYCO</name>
<dbReference type="Gene3D" id="3.10.450.50">
    <property type="match status" value="1"/>
</dbReference>
<dbReference type="InterPro" id="IPR032710">
    <property type="entry name" value="NTF2-like_dom_sf"/>
</dbReference>
<organism evidence="2 3">
    <name type="scientific">Mycolicibacterium arseniciresistens</name>
    <dbReference type="NCBI Taxonomy" id="3062257"/>
    <lineage>
        <taxon>Bacteria</taxon>
        <taxon>Bacillati</taxon>
        <taxon>Actinomycetota</taxon>
        <taxon>Actinomycetes</taxon>
        <taxon>Mycobacteriales</taxon>
        <taxon>Mycobacteriaceae</taxon>
        <taxon>Mycolicibacterium</taxon>
    </lineage>
</organism>
<reference evidence="2" key="1">
    <citation type="submission" date="2023-07" db="EMBL/GenBank/DDBJ databases">
        <title>Mycolicibacterium sp. nov., a novel bacterial species.</title>
        <authorList>
            <person name="Cao Y."/>
        </authorList>
    </citation>
    <scope>NUCLEOTIDE SEQUENCE</scope>
    <source>
        <strain evidence="2">KC 300</strain>
    </source>
</reference>
<dbReference type="Pfam" id="PF12680">
    <property type="entry name" value="SnoaL_2"/>
    <property type="match status" value="1"/>
</dbReference>
<protein>
    <submittedName>
        <fullName evidence="2">Nuclear transport factor 2 family protein</fullName>
    </submittedName>
</protein>
<accession>A0ABT8UD36</accession>
<gene>
    <name evidence="2" type="ORF">Q2100_08125</name>
</gene>
<evidence type="ECO:0000313" key="2">
    <source>
        <dbReference type="EMBL" id="MDO3635705.1"/>
    </source>
</evidence>
<feature type="domain" description="SnoaL-like" evidence="1">
    <location>
        <begin position="9"/>
        <end position="113"/>
    </location>
</feature>
<dbReference type="RefSeq" id="WP_302913598.1">
    <property type="nucleotide sequence ID" value="NZ_JAUMSQ010000038.1"/>
</dbReference>
<dbReference type="InterPro" id="IPR037401">
    <property type="entry name" value="SnoaL-like"/>
</dbReference>